<dbReference type="SUPFAM" id="SSF90229">
    <property type="entry name" value="CCCH zinc finger"/>
    <property type="match status" value="1"/>
</dbReference>
<evidence type="ECO:0000256" key="6">
    <source>
        <dbReference type="ARBA" id="ARBA00022723"/>
    </source>
</evidence>
<feature type="compositionally biased region" description="Basic and acidic residues" evidence="12">
    <location>
        <begin position="63"/>
        <end position="72"/>
    </location>
</feature>
<dbReference type="InterPro" id="IPR032378">
    <property type="entry name" value="ZC3H15/TMA46_C"/>
</dbReference>
<evidence type="ECO:0000256" key="4">
    <source>
        <dbReference type="ARBA" id="ARBA00015073"/>
    </source>
</evidence>
<gene>
    <name evidence="14" type="ORF">QR98_0021170</name>
</gene>
<dbReference type="GO" id="GO:0003729">
    <property type="term" value="F:mRNA binding"/>
    <property type="evidence" value="ECO:0007669"/>
    <property type="project" value="TreeGrafter"/>
</dbReference>
<feature type="domain" description="C3H1-type" evidence="13">
    <location>
        <begin position="94"/>
        <end position="121"/>
    </location>
</feature>
<dbReference type="AlphaFoldDB" id="A0A131ZYC6"/>
<keyword evidence="9" id="KW-0862">Zinc</keyword>
<dbReference type="Gene3D" id="4.10.1000.10">
    <property type="entry name" value="Zinc finger, CCCH-type"/>
    <property type="match status" value="1"/>
</dbReference>
<evidence type="ECO:0000256" key="2">
    <source>
        <dbReference type="ARBA" id="ARBA00004496"/>
    </source>
</evidence>
<sequence>MPPKKKPEVSKKADQKKKEKIIEDKTFGLKNKKGAKTQKYIQQIQNQVKFGNNPKKNQQEQTHQSKKEEKKKELEELNQIFRPVATQKIDKGVDPKSVLCAFFKSGQCGKGDKCKFSHDLTIERKSEKKSLYFDARNDKEEDNMEDWDEEKLKEVVEKKHGERERKLPSTEIICKFFLEAIETNKYGWFWTCPNGGDNCHYRHALPPGFVLKRDKKSEKKEDITIEELVEIERSKLGFDLPKIDLRSFMKWKQRKIAEKEERERKEIDQKKAEYKAGKNIGLSGREMFTFNPELASEAEMDEGEAAMDIIREAGNEDEDIKEIDIEEMIKMDKEFNDFEDESTDKIKTTVKKDDSTESNQNDKLEPESEINDINNEPIDESLFALENDDELDDLNLDSCNLND</sequence>
<feature type="region of interest" description="Disordered" evidence="12">
    <location>
        <begin position="48"/>
        <end position="72"/>
    </location>
</feature>
<dbReference type="GO" id="GO:0005829">
    <property type="term" value="C:cytosol"/>
    <property type="evidence" value="ECO:0007669"/>
    <property type="project" value="TreeGrafter"/>
</dbReference>
<proteinExistence type="inferred from homology"/>
<dbReference type="SMART" id="SM00356">
    <property type="entry name" value="ZnF_C3H1"/>
    <property type="match status" value="2"/>
</dbReference>
<comment type="caution">
    <text evidence="14">The sequence shown here is derived from an EMBL/GenBank/DDBJ whole genome shotgun (WGS) entry which is preliminary data.</text>
</comment>
<keyword evidence="5" id="KW-0963">Cytoplasm</keyword>
<dbReference type="GO" id="GO:0002181">
    <property type="term" value="P:cytoplasmic translation"/>
    <property type="evidence" value="ECO:0007669"/>
    <property type="project" value="TreeGrafter"/>
</dbReference>
<evidence type="ECO:0000256" key="3">
    <source>
        <dbReference type="ARBA" id="ARBA00010043"/>
    </source>
</evidence>
<evidence type="ECO:0000256" key="10">
    <source>
        <dbReference type="ARBA" id="ARBA00023054"/>
    </source>
</evidence>
<evidence type="ECO:0000256" key="7">
    <source>
        <dbReference type="ARBA" id="ARBA00022737"/>
    </source>
</evidence>
<keyword evidence="6" id="KW-0479">Metal-binding</keyword>
<dbReference type="InterPro" id="IPR036855">
    <property type="entry name" value="Znf_CCCH_sf"/>
</dbReference>
<dbReference type="PANTHER" id="PTHR12681:SF0">
    <property type="entry name" value="ZINC FINGER CCCH DOMAIN-CONTAINING PROTEIN 15"/>
    <property type="match status" value="1"/>
</dbReference>
<dbReference type="GO" id="GO:0005634">
    <property type="term" value="C:nucleus"/>
    <property type="evidence" value="ECO:0007669"/>
    <property type="project" value="UniProtKB-SubCell"/>
</dbReference>
<keyword evidence="11" id="KW-0539">Nucleus</keyword>
<keyword evidence="8" id="KW-0863">Zinc-finger</keyword>
<dbReference type="Pfam" id="PF16543">
    <property type="entry name" value="DFRP_C"/>
    <property type="match status" value="1"/>
</dbReference>
<dbReference type="Gene3D" id="6.20.400.10">
    <property type="match status" value="1"/>
</dbReference>
<evidence type="ECO:0000259" key="13">
    <source>
        <dbReference type="PROSITE" id="PS50103"/>
    </source>
</evidence>
<reference evidence="14 15" key="1">
    <citation type="journal article" date="2015" name="Parasit. Vectors">
        <title>Draft genome of the scabies mite.</title>
        <authorList>
            <person name="Rider S.D.Jr."/>
            <person name="Morgan M.S."/>
            <person name="Arlian L.G."/>
        </authorList>
    </citation>
    <scope>NUCLEOTIDE SEQUENCE [LARGE SCALE GENOMIC DNA]</scope>
    <source>
        <strain evidence="14">Arlian Lab</strain>
    </source>
</reference>
<protein>
    <recommendedName>
        <fullName evidence="4">Zinc finger CCCH domain-containing protein 15</fullName>
    </recommendedName>
</protein>
<evidence type="ECO:0000256" key="8">
    <source>
        <dbReference type="ARBA" id="ARBA00022771"/>
    </source>
</evidence>
<dbReference type="PANTHER" id="PTHR12681">
    <property type="entry name" value="ZINC FINGER-CONTAINING PROTEIN P48ZNF"/>
    <property type="match status" value="1"/>
</dbReference>
<evidence type="ECO:0000256" key="5">
    <source>
        <dbReference type="ARBA" id="ARBA00022490"/>
    </source>
</evidence>
<organism evidence="14 15">
    <name type="scientific">Sarcoptes scabiei</name>
    <name type="common">Itch mite</name>
    <name type="synonym">Acarus scabiei</name>
    <dbReference type="NCBI Taxonomy" id="52283"/>
    <lineage>
        <taxon>Eukaryota</taxon>
        <taxon>Metazoa</taxon>
        <taxon>Ecdysozoa</taxon>
        <taxon>Arthropoda</taxon>
        <taxon>Chelicerata</taxon>
        <taxon>Arachnida</taxon>
        <taxon>Acari</taxon>
        <taxon>Acariformes</taxon>
        <taxon>Sarcoptiformes</taxon>
        <taxon>Astigmata</taxon>
        <taxon>Psoroptidia</taxon>
        <taxon>Sarcoptoidea</taxon>
        <taxon>Sarcoptidae</taxon>
        <taxon>Sarcoptinae</taxon>
        <taxon>Sarcoptes</taxon>
    </lineage>
</organism>
<dbReference type="VEuPathDB" id="VectorBase:SSCA009481"/>
<keyword evidence="10" id="KW-0175">Coiled coil</keyword>
<dbReference type="InterPro" id="IPR000571">
    <property type="entry name" value="Znf_CCCH"/>
</dbReference>
<keyword evidence="7" id="KW-0677">Repeat</keyword>
<feature type="domain" description="C3H1-type" evidence="13">
    <location>
        <begin position="168"/>
        <end position="206"/>
    </location>
</feature>
<comment type="subcellular location">
    <subcellularLocation>
        <location evidence="2">Cytoplasm</location>
    </subcellularLocation>
    <subcellularLocation>
        <location evidence="1">Nucleus</location>
    </subcellularLocation>
</comment>
<evidence type="ECO:0000256" key="11">
    <source>
        <dbReference type="ARBA" id="ARBA00023242"/>
    </source>
</evidence>
<dbReference type="OrthoDB" id="278280at2759"/>
<evidence type="ECO:0000256" key="1">
    <source>
        <dbReference type="ARBA" id="ARBA00004123"/>
    </source>
</evidence>
<dbReference type="PROSITE" id="PS50103">
    <property type="entry name" value="ZF_C3H1"/>
    <property type="match status" value="2"/>
</dbReference>
<feature type="compositionally biased region" description="Polar residues" evidence="12">
    <location>
        <begin position="48"/>
        <end position="62"/>
    </location>
</feature>
<dbReference type="EMBL" id="JXLN01005820">
    <property type="protein sequence ID" value="KPM03683.1"/>
    <property type="molecule type" value="Genomic_DNA"/>
</dbReference>
<evidence type="ECO:0000256" key="12">
    <source>
        <dbReference type="SAM" id="MobiDB-lite"/>
    </source>
</evidence>
<dbReference type="FunFam" id="4.10.1000.10:FF:000050">
    <property type="entry name" value="AGAP008634-PA"/>
    <property type="match status" value="1"/>
</dbReference>
<evidence type="ECO:0000313" key="15">
    <source>
        <dbReference type="Proteomes" id="UP000616769"/>
    </source>
</evidence>
<dbReference type="GO" id="GO:0008270">
    <property type="term" value="F:zinc ion binding"/>
    <property type="evidence" value="ECO:0007669"/>
    <property type="project" value="UniProtKB-KW"/>
</dbReference>
<dbReference type="Proteomes" id="UP000616769">
    <property type="component" value="Unassembled WGS sequence"/>
</dbReference>
<evidence type="ECO:0000256" key="9">
    <source>
        <dbReference type="ARBA" id="ARBA00022833"/>
    </source>
</evidence>
<dbReference type="Pfam" id="PF00642">
    <property type="entry name" value="zf-CCCH"/>
    <property type="match status" value="1"/>
</dbReference>
<accession>A0A131ZYC6</accession>
<comment type="similarity">
    <text evidence="3">Belongs to the ZC3H15/TMA46 family.</text>
</comment>
<feature type="region of interest" description="Disordered" evidence="12">
    <location>
        <begin position="334"/>
        <end position="381"/>
    </location>
</feature>
<feature type="compositionally biased region" description="Basic and acidic residues" evidence="12">
    <location>
        <begin position="343"/>
        <end position="366"/>
    </location>
</feature>
<name>A0A131ZYC6_SARSC</name>
<evidence type="ECO:0000313" key="14">
    <source>
        <dbReference type="EMBL" id="KPM03683.1"/>
    </source>
</evidence>